<accession>A0A848L8A7</accession>
<dbReference type="InterPro" id="IPR019775">
    <property type="entry name" value="WD40_repeat_CS"/>
</dbReference>
<dbReference type="GO" id="GO:0016887">
    <property type="term" value="F:ATP hydrolysis activity"/>
    <property type="evidence" value="ECO:0007669"/>
    <property type="project" value="InterPro"/>
</dbReference>
<sequence length="2052" mass="221565">MASTPTKPASPRPPDPALTELREAYETGNLVIFAGAGVSAAAGLPGWKRLVEQLSEHARNRDALPAALDEIAELTASRQYIDALSALKACLGGPEFYQFIERRLNDERVEEPPEVARAIAALAPNLRAVLTTNIDHLLEKAFAGRWPTLARATGDIAHRKRFILKLHGTLLDRSGWVFTREEYDRAMFADANLRDAFTAFFHAVPLLFVGYGLADDDFDLHLGRVRAFAGAQPPRHFALVAADTVTPYRRKKLEDAGVRLIPYDNPDGRHTAVVEILRQLALPSVARGGSGSARARPFSSADALGVLASEGLEFTPEPPRGSASARQVELLLRVLRCLGVPGSAIGLGPRAEGASRPEGGLAAALTLPPSGGFALYVAAESLDASARARLSELSTRLGPRGGSVRVFGKTMPEESLAAGMERLGLRESLDPLARDAFRTHAQRCLAAWTDADEQGFVATRARLQSTGEVLSVSDALDRALAERGRALVLGDFGTGKSTHLRRRAALMAKAVLEGTEGAAAPMLLPLRGMALDLDSLAAAHLPGLTGDVFRLAVELGIAVPLFDGLDEMRLTPEQLDGALEVLLGAFSSDEARGVVTSRKTLFPDLERFRERRPGALASLALIELEQLDRSEVMEFVSRHTPSDEEKGRVLEKIRGTHDLTSLSTRPVLLDLIVRSRERLSSGEMNATRLYEVAAEDWLESRKEGEGSVPREKRLAFARALARSLFESGKDSAKYNEVSKLVLEVYREEALLTINEAVQEVRLAVFLAHDEDHWGFQFAHRSFLEYFLAVDMSARLDEGHEDALALPHLTPEVVSFLVGIEGWERRKPLLRRVLTTEYRPRVSENALLVLYLATREREGVGEALGKRLEEELPARARLANARLARVELPWVSLQGADLSGADLSGAQLDVADLRGARLDRARVDHVAFDGALLDGARFREADLFRTSIVDASIQDAQWDGAECEGLVELHAEPARRNGPREFPAPRPVLHTRSGAVNVAAWSPDRRHLASGAEDGTVRLWDAATGQLLHALEGHSLGVRALAYASDGARLASGAEDGTVRLWDAATGQLLHALKGHSLGVRMLAYAPDGARLASGAEDGTVRLWDAATGQLLHTLEGHSLGVRALAYAPDGARLASGAEDGTVHLWDAATGQLLHALKGHWLRVRALAYAPDGAQLASGAGDGTVRLWDAATGQLLHALEGHSRGVSALAYAPDSARLASGADDRTVHLWDAATGQLLHALEGHSRGVSALAYASDGARLASGADDGTVHLWDAATGQLLHRLEGHSEWVRALAYAPDGARLASGAGDGTVRLWDAATGQLLHALKGHSLRVSALAYAPDGAQLASGAEDGTVRLWDAATGQLLHRLEGHSEWVRALAYAPDGARLASGADDGTVRLWDAATGQLLHRLEEHSEWVSALAYTPDGARLASGAGDGTVRLWNAATGQLLHALEGHSLGVLALAYAPDGARLASGAEDGTVRLWNAATGQLLHRLEGHWLGVRALAYTPDGARLASGAEDGTVRLWDAATGQLLHALKGHSLGVSALAYAPDGARLASGAEDGTVRLWDAATGQLLHALKGHSLGVRALAYAPDGARLASGADDGTVRLWNTSAEQHPIILTSSADGWVSLLAGTPFYAGAGDTSQLLHYVSGACAMPAALWAPLFHRPDLIRETLAGKPLAPGAPALNDFATCAAALLVERKKQGLVQRRTSQTKWHAEEPTLPRPPYIVGVPIHHPRDFHGREADLHRIHRELETQAVALIGEKRIGKTSLLYQIEQRLSGSCHFISLQGDKDNLENLPLRIAASVAPGEHLKGRPHEVLDQAIRLRLEERVRSRGPGARLTLLLDEAQFLARSPGMAHELRRLFQERHRDGLRVLVAGPTHEMRALDNDPDGSPFLNMFYRHRLGSMSVQELARLLRAPLGDDYTLTDEAVTRVTEISGGRPLIAQALGKQALETCQDERRFRIDVEDVDRAFQDKVFEDVIGMYGYESRWSRLPGDVQKILRALASRPASEHEGLDRPTLHLLEAQGIADVLKKRLDVEPPFLRWIHEVKS</sequence>
<feature type="repeat" description="WD" evidence="3">
    <location>
        <begin position="1114"/>
        <end position="1155"/>
    </location>
</feature>
<protein>
    <submittedName>
        <fullName evidence="5">PQQ-binding-like beta-propeller repeat protein</fullName>
    </submittedName>
</protein>
<dbReference type="SUPFAM" id="SSF50998">
    <property type="entry name" value="Quinoprotein alcohol dehydrogenase-like"/>
    <property type="match status" value="1"/>
</dbReference>
<dbReference type="InterPro" id="IPR001680">
    <property type="entry name" value="WD40_rpt"/>
</dbReference>
<dbReference type="InterPro" id="IPR011047">
    <property type="entry name" value="Quinoprotein_ADH-like_sf"/>
</dbReference>
<dbReference type="Proteomes" id="UP000518300">
    <property type="component" value="Unassembled WGS sequence"/>
</dbReference>
<dbReference type="InterPro" id="IPR018391">
    <property type="entry name" value="PQQ_b-propeller_rpt"/>
</dbReference>
<feature type="repeat" description="WD" evidence="3">
    <location>
        <begin position="1366"/>
        <end position="1407"/>
    </location>
</feature>
<dbReference type="GO" id="GO:0043161">
    <property type="term" value="P:proteasome-mediated ubiquitin-dependent protein catabolic process"/>
    <property type="evidence" value="ECO:0007669"/>
    <property type="project" value="TreeGrafter"/>
</dbReference>
<dbReference type="InterPro" id="IPR001646">
    <property type="entry name" value="5peptide_repeat"/>
</dbReference>
<dbReference type="Gene3D" id="3.40.50.1220">
    <property type="entry name" value="TPP-binding domain"/>
    <property type="match status" value="1"/>
</dbReference>
<feature type="repeat" description="WD" evidence="3">
    <location>
        <begin position="1324"/>
        <end position="1365"/>
    </location>
</feature>
<dbReference type="GO" id="GO:0043130">
    <property type="term" value="F:ubiquitin binding"/>
    <property type="evidence" value="ECO:0007669"/>
    <property type="project" value="TreeGrafter"/>
</dbReference>
<dbReference type="SUPFAM" id="SSF52540">
    <property type="entry name" value="P-loop containing nucleoside triphosphate hydrolases"/>
    <property type="match status" value="1"/>
</dbReference>
<dbReference type="EMBL" id="JABBJJ010000026">
    <property type="protein sequence ID" value="NMO14844.1"/>
    <property type="molecule type" value="Genomic_DNA"/>
</dbReference>
<dbReference type="Pfam" id="PF00805">
    <property type="entry name" value="Pentapeptide"/>
    <property type="match status" value="2"/>
</dbReference>
<gene>
    <name evidence="5" type="ORF">HG543_08230</name>
</gene>
<evidence type="ECO:0000256" key="3">
    <source>
        <dbReference type="PROSITE-ProRule" id="PRU00221"/>
    </source>
</evidence>
<feature type="repeat" description="WD" evidence="3">
    <location>
        <begin position="1198"/>
        <end position="1239"/>
    </location>
</feature>
<dbReference type="PANTHER" id="PTHR19849:SF1">
    <property type="entry name" value="F-BOX_WD REPEAT-CONTAINING PROTEIN 7"/>
    <property type="match status" value="1"/>
</dbReference>
<dbReference type="InterPro" id="IPR036322">
    <property type="entry name" value="WD40_repeat_dom_sf"/>
</dbReference>
<evidence type="ECO:0000256" key="2">
    <source>
        <dbReference type="ARBA" id="ARBA00022737"/>
    </source>
</evidence>
<dbReference type="SMART" id="SM00564">
    <property type="entry name" value="PQQ"/>
    <property type="match status" value="12"/>
</dbReference>
<dbReference type="Pfam" id="PF00400">
    <property type="entry name" value="WD40"/>
    <property type="match status" value="15"/>
</dbReference>
<dbReference type="SUPFAM" id="SSF50978">
    <property type="entry name" value="WD40 repeat-like"/>
    <property type="match status" value="1"/>
</dbReference>
<keyword evidence="2" id="KW-0677">Repeat</keyword>
<dbReference type="RefSeq" id="WP_169344138.1">
    <property type="nucleotide sequence ID" value="NZ_JABBJJ010000026.1"/>
</dbReference>
<feature type="repeat" description="WD" evidence="3">
    <location>
        <begin position="1576"/>
        <end position="1608"/>
    </location>
</feature>
<keyword evidence="1 3" id="KW-0853">WD repeat</keyword>
<dbReference type="PANTHER" id="PTHR19849">
    <property type="entry name" value="PHOSPHOLIPASE A-2-ACTIVATING PROTEIN"/>
    <property type="match status" value="1"/>
</dbReference>
<feature type="repeat" description="WD" evidence="3">
    <location>
        <begin position="1240"/>
        <end position="1281"/>
    </location>
</feature>
<dbReference type="PROSITE" id="PS00678">
    <property type="entry name" value="WD_REPEATS_1"/>
    <property type="match status" value="14"/>
</dbReference>
<feature type="repeat" description="WD" evidence="3">
    <location>
        <begin position="1156"/>
        <end position="1197"/>
    </location>
</feature>
<feature type="repeat" description="WD" evidence="3">
    <location>
        <begin position="1534"/>
        <end position="1575"/>
    </location>
</feature>
<dbReference type="SMART" id="SM00320">
    <property type="entry name" value="WD40"/>
    <property type="match status" value="15"/>
</dbReference>
<dbReference type="PROSITE" id="PS50082">
    <property type="entry name" value="WD_REPEATS_2"/>
    <property type="match status" value="15"/>
</dbReference>
<dbReference type="GO" id="GO:0005737">
    <property type="term" value="C:cytoplasm"/>
    <property type="evidence" value="ECO:0007669"/>
    <property type="project" value="TreeGrafter"/>
</dbReference>
<feature type="repeat" description="WD" evidence="3">
    <location>
        <begin position="1408"/>
        <end position="1449"/>
    </location>
</feature>
<reference evidence="5 6" key="1">
    <citation type="submission" date="2020-04" db="EMBL/GenBank/DDBJ databases">
        <title>Draft genome of Pyxidicoccus fallax type strain.</title>
        <authorList>
            <person name="Whitworth D.E."/>
        </authorList>
    </citation>
    <scope>NUCLEOTIDE SEQUENCE [LARGE SCALE GENOMIC DNA]</scope>
    <source>
        <strain evidence="5 6">DSM 14698</strain>
    </source>
</reference>
<evidence type="ECO:0000313" key="5">
    <source>
        <dbReference type="EMBL" id="NMO14844.1"/>
    </source>
</evidence>
<dbReference type="Pfam" id="PF13401">
    <property type="entry name" value="AAA_22"/>
    <property type="match status" value="1"/>
</dbReference>
<feature type="repeat" description="WD" evidence="3">
    <location>
        <begin position="1030"/>
        <end position="1071"/>
    </location>
</feature>
<proteinExistence type="predicted"/>
<comment type="caution">
    <text evidence="5">The sequence shown here is derived from an EMBL/GenBank/DDBJ whole genome shotgun (WGS) entry which is preliminary data.</text>
</comment>
<dbReference type="InterPro" id="IPR027417">
    <property type="entry name" value="P-loop_NTPase"/>
</dbReference>
<evidence type="ECO:0000259" key="4">
    <source>
        <dbReference type="Pfam" id="PF13401"/>
    </source>
</evidence>
<dbReference type="InterPro" id="IPR029035">
    <property type="entry name" value="DHS-like_NAD/FAD-binding_dom"/>
</dbReference>
<dbReference type="CDD" id="cd00200">
    <property type="entry name" value="WD40"/>
    <property type="match status" value="3"/>
</dbReference>
<dbReference type="Gene3D" id="2.130.10.10">
    <property type="entry name" value="YVTN repeat-like/Quinoprotein amine dehydrogenase"/>
    <property type="match status" value="5"/>
</dbReference>
<feature type="repeat" description="WD" evidence="3">
    <location>
        <begin position="1450"/>
        <end position="1491"/>
    </location>
</feature>
<evidence type="ECO:0000256" key="1">
    <source>
        <dbReference type="ARBA" id="ARBA00022574"/>
    </source>
</evidence>
<dbReference type="Pfam" id="PF13289">
    <property type="entry name" value="SIR2_2"/>
    <property type="match status" value="1"/>
</dbReference>
<dbReference type="InterPro" id="IPR015943">
    <property type="entry name" value="WD40/YVTN_repeat-like_dom_sf"/>
</dbReference>
<dbReference type="SUPFAM" id="SSF63829">
    <property type="entry name" value="Calcium-dependent phosphotriesterase"/>
    <property type="match status" value="1"/>
</dbReference>
<organism evidence="5 6">
    <name type="scientific">Pyxidicoccus fallax</name>
    <dbReference type="NCBI Taxonomy" id="394095"/>
    <lineage>
        <taxon>Bacteria</taxon>
        <taxon>Pseudomonadati</taxon>
        <taxon>Myxococcota</taxon>
        <taxon>Myxococcia</taxon>
        <taxon>Myxococcales</taxon>
        <taxon>Cystobacterineae</taxon>
        <taxon>Myxococcaceae</taxon>
        <taxon>Pyxidicoccus</taxon>
    </lineage>
</organism>
<dbReference type="GO" id="GO:0010992">
    <property type="term" value="P:ubiquitin recycling"/>
    <property type="evidence" value="ECO:0007669"/>
    <property type="project" value="TreeGrafter"/>
</dbReference>
<dbReference type="Gene3D" id="3.40.50.300">
    <property type="entry name" value="P-loop containing nucleotide triphosphate hydrolases"/>
    <property type="match status" value="2"/>
</dbReference>
<keyword evidence="6" id="KW-1185">Reference proteome</keyword>
<dbReference type="Gene3D" id="2.160.20.80">
    <property type="entry name" value="E3 ubiquitin-protein ligase SopA"/>
    <property type="match status" value="1"/>
</dbReference>
<dbReference type="InterPro" id="IPR049945">
    <property type="entry name" value="AAA_22"/>
</dbReference>
<feature type="repeat" description="WD" evidence="3">
    <location>
        <begin position="988"/>
        <end position="1029"/>
    </location>
</feature>
<dbReference type="PROSITE" id="PS50294">
    <property type="entry name" value="WD_REPEATS_REGION"/>
    <property type="match status" value="15"/>
</dbReference>
<dbReference type="InterPro" id="IPR020472">
    <property type="entry name" value="WD40_PAC1"/>
</dbReference>
<dbReference type="PRINTS" id="PR00320">
    <property type="entry name" value="GPROTEINBRPT"/>
</dbReference>
<dbReference type="SUPFAM" id="SSF141571">
    <property type="entry name" value="Pentapeptide repeat-like"/>
    <property type="match status" value="1"/>
</dbReference>
<feature type="repeat" description="WD" evidence="3">
    <location>
        <begin position="1492"/>
        <end position="1533"/>
    </location>
</feature>
<dbReference type="SUPFAM" id="SSF52467">
    <property type="entry name" value="DHS-like NAD/FAD-binding domain"/>
    <property type="match status" value="1"/>
</dbReference>
<feature type="repeat" description="WD" evidence="3">
    <location>
        <begin position="1072"/>
        <end position="1113"/>
    </location>
</feature>
<feature type="repeat" description="WD" evidence="3">
    <location>
        <begin position="1282"/>
        <end position="1323"/>
    </location>
</feature>
<feature type="domain" description="ORC1/DEAH AAA+ ATPase" evidence="4">
    <location>
        <begin position="1755"/>
        <end position="1882"/>
    </location>
</feature>
<name>A0A848L8A7_9BACT</name>
<evidence type="ECO:0000313" key="6">
    <source>
        <dbReference type="Proteomes" id="UP000518300"/>
    </source>
</evidence>